<dbReference type="KEGG" id="teq:TEQUI_0681"/>
<evidence type="ECO:0000256" key="13">
    <source>
        <dbReference type="ARBA" id="ARBA00022993"/>
    </source>
</evidence>
<keyword evidence="8 16" id="KW-0808">Transferase</keyword>
<feature type="binding site" evidence="16">
    <location>
        <begin position="9"/>
        <end position="16"/>
    </location>
    <ligand>
        <name>ATP</name>
        <dbReference type="ChEBI" id="CHEBI:30616"/>
    </ligand>
</feature>
<keyword evidence="10 16" id="KW-0418">Kinase</keyword>
<organism evidence="17 18">
    <name type="scientific">Taylorella equigenitalis (strain MCE9)</name>
    <dbReference type="NCBI Taxonomy" id="937774"/>
    <lineage>
        <taxon>Bacteria</taxon>
        <taxon>Pseudomonadati</taxon>
        <taxon>Pseudomonadota</taxon>
        <taxon>Betaproteobacteria</taxon>
        <taxon>Burkholderiales</taxon>
        <taxon>Alcaligenaceae</taxon>
        <taxon>Taylorella</taxon>
    </lineage>
</organism>
<keyword evidence="13 16" id="KW-0173">Coenzyme A biosynthesis</keyword>
<dbReference type="GO" id="GO:0005524">
    <property type="term" value="F:ATP binding"/>
    <property type="evidence" value="ECO:0007669"/>
    <property type="project" value="UniProtKB-UniRule"/>
</dbReference>
<evidence type="ECO:0000256" key="6">
    <source>
        <dbReference type="ARBA" id="ARBA00012102"/>
    </source>
</evidence>
<evidence type="ECO:0000313" key="18">
    <source>
        <dbReference type="Proteomes" id="UP000007472"/>
    </source>
</evidence>
<evidence type="ECO:0000313" key="17">
    <source>
        <dbReference type="EMBL" id="ADU91619.1"/>
    </source>
</evidence>
<evidence type="ECO:0000256" key="7">
    <source>
        <dbReference type="ARBA" id="ARBA00022490"/>
    </source>
</evidence>
<name>A0A654KGU0_TAYEM</name>
<evidence type="ECO:0000256" key="16">
    <source>
        <dbReference type="HAMAP-Rule" id="MF_01274"/>
    </source>
</evidence>
<evidence type="ECO:0000256" key="14">
    <source>
        <dbReference type="ARBA" id="ARBA00038036"/>
    </source>
</evidence>
<keyword evidence="9 16" id="KW-0547">Nucleotide-binding</keyword>
<dbReference type="InterPro" id="IPR004619">
    <property type="entry name" value="Type_III_PanK"/>
</dbReference>
<dbReference type="Proteomes" id="UP000007472">
    <property type="component" value="Chromosome"/>
</dbReference>
<feature type="active site" description="Proton acceptor" evidence="16">
    <location>
        <position position="125"/>
    </location>
</feature>
<dbReference type="GO" id="GO:0005737">
    <property type="term" value="C:cytoplasm"/>
    <property type="evidence" value="ECO:0007669"/>
    <property type="project" value="UniProtKB-SubCell"/>
</dbReference>
<comment type="catalytic activity">
    <reaction evidence="1 16">
        <text>(R)-pantothenate + ATP = (R)-4'-phosphopantothenate + ADP + H(+)</text>
        <dbReference type="Rhea" id="RHEA:16373"/>
        <dbReference type="ChEBI" id="CHEBI:10986"/>
        <dbReference type="ChEBI" id="CHEBI:15378"/>
        <dbReference type="ChEBI" id="CHEBI:29032"/>
        <dbReference type="ChEBI" id="CHEBI:30616"/>
        <dbReference type="ChEBI" id="CHEBI:456216"/>
        <dbReference type="EC" id="2.7.1.33"/>
    </reaction>
</comment>
<evidence type="ECO:0000256" key="5">
    <source>
        <dbReference type="ARBA" id="ARBA00011738"/>
    </source>
</evidence>
<keyword evidence="11 16" id="KW-0067">ATP-binding</keyword>
<protein>
    <recommendedName>
        <fullName evidence="15 16">Type III pantothenate kinase</fullName>
        <ecNumber evidence="6 16">2.7.1.33</ecNumber>
    </recommendedName>
    <alternativeName>
        <fullName evidence="16">PanK-III</fullName>
    </alternativeName>
    <alternativeName>
        <fullName evidence="16">Pantothenic acid kinase</fullName>
    </alternativeName>
</protein>
<evidence type="ECO:0000256" key="1">
    <source>
        <dbReference type="ARBA" id="ARBA00001206"/>
    </source>
</evidence>
<evidence type="ECO:0000256" key="12">
    <source>
        <dbReference type="ARBA" id="ARBA00022958"/>
    </source>
</evidence>
<comment type="function">
    <text evidence="16">Catalyzes the phosphorylation of pantothenate (Pan), the first step in CoA biosynthesis.</text>
</comment>
<dbReference type="GO" id="GO:0015937">
    <property type="term" value="P:coenzyme A biosynthetic process"/>
    <property type="evidence" value="ECO:0007669"/>
    <property type="project" value="UniProtKB-UniRule"/>
</dbReference>
<dbReference type="AlphaFoldDB" id="A0A654KGU0"/>
<dbReference type="EMBL" id="CP002456">
    <property type="protein sequence ID" value="ADU91619.1"/>
    <property type="molecule type" value="Genomic_DNA"/>
</dbReference>
<feature type="binding site" evidence="16">
    <location>
        <position position="116"/>
    </location>
    <ligand>
        <name>substrate</name>
    </ligand>
</feature>
<dbReference type="NCBIfam" id="TIGR00671">
    <property type="entry name" value="baf"/>
    <property type="match status" value="1"/>
</dbReference>
<evidence type="ECO:0000256" key="2">
    <source>
        <dbReference type="ARBA" id="ARBA00001958"/>
    </source>
</evidence>
<dbReference type="InterPro" id="IPR043129">
    <property type="entry name" value="ATPase_NBD"/>
</dbReference>
<dbReference type="PANTHER" id="PTHR34265">
    <property type="entry name" value="TYPE III PANTOTHENATE KINASE"/>
    <property type="match status" value="1"/>
</dbReference>
<accession>A0A654KGU0</accession>
<comment type="subcellular location">
    <subcellularLocation>
        <location evidence="3 16">Cytoplasm</location>
    </subcellularLocation>
</comment>
<feature type="binding site" evidence="16">
    <location>
        <position position="156"/>
    </location>
    <ligand>
        <name>ATP</name>
        <dbReference type="ChEBI" id="CHEBI:30616"/>
    </ligand>
</feature>
<keyword evidence="12 16" id="KW-0630">Potassium</keyword>
<feature type="binding site" evidence="16">
    <location>
        <begin position="123"/>
        <end position="126"/>
    </location>
    <ligand>
        <name>substrate</name>
    </ligand>
</feature>
<comment type="subunit">
    <text evidence="5 16">Homodimer.</text>
</comment>
<sequence length="292" mass="32430">MDKICILIDSGNTRIKARAFVVGHPDASSDLNKAIIDEITIYNQEYARILGFVEKIQRQGQIVKVYGISVATENIRSDLENVFVSLNLKKAKEFKQSEPIIWLESEEKAFSLTNMYESPKQLGVDRWFGIIGAHYHLTQQLKDDSNRALIHVSFGTATTVDCMHNEQLIGGTILPGLQMMFDSLFRGTAHLPKVATSASDIVNFPLNTHAAIQTGVVCAQAGAVFRQVQKLWFLTTQVPYVFISGGAKDTIVDEIRSICSHWSTAAGLPSVECIELETTVLDGLQYFVSKEM</sequence>
<dbReference type="CDD" id="cd24015">
    <property type="entry name" value="ASKHA_NBD_PanK-III"/>
    <property type="match status" value="1"/>
</dbReference>
<dbReference type="UniPathway" id="UPA00241">
    <property type="reaction ID" value="UER00352"/>
</dbReference>
<dbReference type="EC" id="2.7.1.33" evidence="6 16"/>
<evidence type="ECO:0000256" key="11">
    <source>
        <dbReference type="ARBA" id="ARBA00022840"/>
    </source>
</evidence>
<dbReference type="Pfam" id="PF03309">
    <property type="entry name" value="Pan_kinase"/>
    <property type="match status" value="1"/>
</dbReference>
<evidence type="ECO:0000256" key="8">
    <source>
        <dbReference type="ARBA" id="ARBA00022679"/>
    </source>
</evidence>
<comment type="pathway">
    <text evidence="4 16">Cofactor biosynthesis; coenzyme A biosynthesis; CoA from (R)-pantothenate: step 1/5.</text>
</comment>
<reference evidence="17 18" key="1">
    <citation type="journal article" date="2011" name="J. Bacteriol.">
        <title>Genome sequence of Taylorella equigenitalis MCE9, the causative agent of contagious equine metritis.</title>
        <authorList>
            <person name="Hebert L."/>
            <person name="Moumen B."/>
            <person name="Duquesne F."/>
            <person name="Breuil M.F."/>
            <person name="Laugier C."/>
            <person name="Batto J.M."/>
            <person name="Renault P."/>
            <person name="Petry S."/>
        </authorList>
    </citation>
    <scope>NUCLEOTIDE SEQUENCE [LARGE SCALE GENOMIC DNA]</scope>
    <source>
        <strain evidence="17 18">MCE9</strain>
    </source>
</reference>
<dbReference type="GO" id="GO:0004594">
    <property type="term" value="F:pantothenate kinase activity"/>
    <property type="evidence" value="ECO:0007669"/>
    <property type="project" value="UniProtKB-UniRule"/>
</dbReference>
<comment type="cofactor">
    <cofactor evidence="16">
        <name>NH4(+)</name>
        <dbReference type="ChEBI" id="CHEBI:28938"/>
    </cofactor>
    <cofactor evidence="16">
        <name>K(+)</name>
        <dbReference type="ChEBI" id="CHEBI:29103"/>
    </cofactor>
    <text evidence="16">A monovalent cation. Ammonium or potassium.</text>
</comment>
<evidence type="ECO:0000256" key="10">
    <source>
        <dbReference type="ARBA" id="ARBA00022777"/>
    </source>
</evidence>
<keyword evidence="7 16" id="KW-0963">Cytoplasm</keyword>
<proteinExistence type="inferred from homology"/>
<gene>
    <name evidence="16" type="primary">coaX</name>
    <name evidence="17" type="ordered locus">TEQUI_0681</name>
</gene>
<evidence type="ECO:0000256" key="9">
    <source>
        <dbReference type="ARBA" id="ARBA00022741"/>
    </source>
</evidence>
<dbReference type="HAMAP" id="MF_01274">
    <property type="entry name" value="Pantothen_kinase_3"/>
    <property type="match status" value="1"/>
</dbReference>
<dbReference type="PANTHER" id="PTHR34265:SF1">
    <property type="entry name" value="TYPE III PANTOTHENATE KINASE"/>
    <property type="match status" value="1"/>
</dbReference>
<comment type="similarity">
    <text evidence="14 16">Belongs to the type III pantothenate kinase family.</text>
</comment>
<comment type="cofactor">
    <cofactor evidence="2">
        <name>K(+)</name>
        <dbReference type="ChEBI" id="CHEBI:29103"/>
    </cofactor>
</comment>
<dbReference type="Gene3D" id="3.30.420.40">
    <property type="match status" value="2"/>
</dbReference>
<dbReference type="SUPFAM" id="SSF53067">
    <property type="entry name" value="Actin-like ATPase domain"/>
    <property type="match status" value="2"/>
</dbReference>
<evidence type="ECO:0000256" key="3">
    <source>
        <dbReference type="ARBA" id="ARBA00004496"/>
    </source>
</evidence>
<feature type="binding site" evidence="16">
    <location>
        <position position="208"/>
    </location>
    <ligand>
        <name>substrate</name>
    </ligand>
</feature>
<evidence type="ECO:0000256" key="15">
    <source>
        <dbReference type="ARBA" id="ARBA00040883"/>
    </source>
</evidence>
<comment type="caution">
    <text evidence="16">Lacks conserved residue(s) required for the propagation of feature annotation.</text>
</comment>
<evidence type="ECO:0000256" key="4">
    <source>
        <dbReference type="ARBA" id="ARBA00005225"/>
    </source>
</evidence>